<keyword evidence="2" id="KW-0472">Membrane</keyword>
<sequence length="79" mass="8599">MSDTLLAAIWAITPTLALGVLFWFVIRSIIRSDRNERAAYNKIEAEERAKRGLPPRSAKAPAEGDQQVTPPGSSSPHAV</sequence>
<organism evidence="3 4">
    <name type="scientific">Lysinibacter cavernae</name>
    <dbReference type="NCBI Taxonomy" id="1640652"/>
    <lineage>
        <taxon>Bacteria</taxon>
        <taxon>Bacillati</taxon>
        <taxon>Actinomycetota</taxon>
        <taxon>Actinomycetes</taxon>
        <taxon>Micrococcales</taxon>
        <taxon>Microbacteriaceae</taxon>
        <taxon>Lysinibacter</taxon>
    </lineage>
</organism>
<protein>
    <submittedName>
        <fullName evidence="3">Flagellar biosynthesis/type III secretory pathway M-ring protein FliF/YscJ</fullName>
    </submittedName>
</protein>
<feature type="region of interest" description="Disordered" evidence="1">
    <location>
        <begin position="42"/>
        <end position="79"/>
    </location>
</feature>
<keyword evidence="3" id="KW-0966">Cell projection</keyword>
<keyword evidence="3" id="KW-0969">Cilium</keyword>
<evidence type="ECO:0000256" key="2">
    <source>
        <dbReference type="SAM" id="Phobius"/>
    </source>
</evidence>
<keyword evidence="3" id="KW-0282">Flagellum</keyword>
<feature type="transmembrane region" description="Helical" evidence="2">
    <location>
        <begin position="6"/>
        <end position="26"/>
    </location>
</feature>
<dbReference type="RefSeq" id="WP_167150670.1">
    <property type="nucleotide sequence ID" value="NZ_JAAMOX010000002.1"/>
</dbReference>
<reference evidence="3 4" key="1">
    <citation type="submission" date="2020-02" db="EMBL/GenBank/DDBJ databases">
        <title>Sequencing the genomes of 1000 actinobacteria strains.</title>
        <authorList>
            <person name="Klenk H.-P."/>
        </authorList>
    </citation>
    <scope>NUCLEOTIDE SEQUENCE [LARGE SCALE GENOMIC DNA]</scope>
    <source>
        <strain evidence="3 4">DSM 27960</strain>
    </source>
</reference>
<dbReference type="AlphaFoldDB" id="A0A7X5R2L3"/>
<evidence type="ECO:0000256" key="1">
    <source>
        <dbReference type="SAM" id="MobiDB-lite"/>
    </source>
</evidence>
<name>A0A7X5R2L3_9MICO</name>
<dbReference type="EMBL" id="JAAMOX010000002">
    <property type="protein sequence ID" value="NIH54272.1"/>
    <property type="molecule type" value="Genomic_DNA"/>
</dbReference>
<accession>A0A7X5R2L3</accession>
<proteinExistence type="predicted"/>
<keyword evidence="2" id="KW-0812">Transmembrane</keyword>
<dbReference type="Proteomes" id="UP000541033">
    <property type="component" value="Unassembled WGS sequence"/>
</dbReference>
<gene>
    <name evidence="3" type="ORF">FHX76_002168</name>
</gene>
<keyword evidence="4" id="KW-1185">Reference proteome</keyword>
<keyword evidence="2" id="KW-1133">Transmembrane helix</keyword>
<evidence type="ECO:0000313" key="3">
    <source>
        <dbReference type="EMBL" id="NIH54272.1"/>
    </source>
</evidence>
<feature type="compositionally biased region" description="Polar residues" evidence="1">
    <location>
        <begin position="66"/>
        <end position="79"/>
    </location>
</feature>
<comment type="caution">
    <text evidence="3">The sequence shown here is derived from an EMBL/GenBank/DDBJ whole genome shotgun (WGS) entry which is preliminary data.</text>
</comment>
<evidence type="ECO:0000313" key="4">
    <source>
        <dbReference type="Proteomes" id="UP000541033"/>
    </source>
</evidence>